<dbReference type="InterPro" id="IPR001343">
    <property type="entry name" value="Hemolysn_Ca-bd"/>
</dbReference>
<feature type="domain" description="Calx-beta" evidence="5">
    <location>
        <begin position="1181"/>
        <end position="1295"/>
    </location>
</feature>
<dbReference type="RefSeq" id="WP_159552455.1">
    <property type="nucleotide sequence ID" value="NZ_CP035042.1"/>
</dbReference>
<proteinExistence type="predicted"/>
<keyword evidence="1" id="KW-0732">Signal</keyword>
<evidence type="ECO:0000256" key="1">
    <source>
        <dbReference type="ARBA" id="ARBA00022729"/>
    </source>
</evidence>
<keyword evidence="2" id="KW-0677">Repeat</keyword>
<dbReference type="Gene3D" id="2.150.10.10">
    <property type="entry name" value="Serralysin-like metalloprotease, C-terminal"/>
    <property type="match status" value="1"/>
</dbReference>
<evidence type="ECO:0000313" key="6">
    <source>
        <dbReference type="EMBL" id="QHC50325.1"/>
    </source>
</evidence>
<dbReference type="SMART" id="SM00237">
    <property type="entry name" value="Calx_beta"/>
    <property type="match status" value="2"/>
</dbReference>
<dbReference type="Gene3D" id="2.60.40.10">
    <property type="entry name" value="Immunoglobulins"/>
    <property type="match status" value="5"/>
</dbReference>
<dbReference type="InterPro" id="IPR003644">
    <property type="entry name" value="Calx_beta"/>
</dbReference>
<dbReference type="SUPFAM" id="SSF141072">
    <property type="entry name" value="CalX-like"/>
    <property type="match status" value="5"/>
</dbReference>
<evidence type="ECO:0000256" key="4">
    <source>
        <dbReference type="SAM" id="MobiDB-lite"/>
    </source>
</evidence>
<dbReference type="InterPro" id="IPR038081">
    <property type="entry name" value="CalX-like_sf"/>
</dbReference>
<dbReference type="NCBIfam" id="TIGR03661">
    <property type="entry name" value="T1SS_VCA0849"/>
    <property type="match status" value="1"/>
</dbReference>
<dbReference type="InterPro" id="IPR019960">
    <property type="entry name" value="T1SS_VCA0849"/>
</dbReference>
<dbReference type="GO" id="GO:0005509">
    <property type="term" value="F:calcium ion binding"/>
    <property type="evidence" value="ECO:0007669"/>
    <property type="project" value="InterPro"/>
</dbReference>
<name>A0A6I6SS21_9GAMM</name>
<dbReference type="InterPro" id="IPR047777">
    <property type="entry name" value="LapA-like_RM"/>
</dbReference>
<dbReference type="Pfam" id="PF00353">
    <property type="entry name" value="HemolysinCabind"/>
    <property type="match status" value="1"/>
</dbReference>
<dbReference type="NCBIfam" id="NF012196">
    <property type="entry name" value="Ig_like_ice"/>
    <property type="match status" value="4"/>
</dbReference>
<dbReference type="InterPro" id="IPR013783">
    <property type="entry name" value="Ig-like_fold"/>
</dbReference>
<evidence type="ECO:0000256" key="3">
    <source>
        <dbReference type="ARBA" id="ARBA00022837"/>
    </source>
</evidence>
<dbReference type="GO" id="GO:0016020">
    <property type="term" value="C:membrane"/>
    <property type="evidence" value="ECO:0007669"/>
    <property type="project" value="InterPro"/>
</dbReference>
<dbReference type="Pfam" id="PF18200">
    <property type="entry name" value="Big_11"/>
    <property type="match status" value="2"/>
</dbReference>
<dbReference type="SUPFAM" id="SSF51120">
    <property type="entry name" value="beta-Roll"/>
    <property type="match status" value="1"/>
</dbReference>
<organism evidence="6 7">
    <name type="scientific">Billgrantia tianxiuensis</name>
    <dbReference type="NCBI Taxonomy" id="2497861"/>
    <lineage>
        <taxon>Bacteria</taxon>
        <taxon>Pseudomonadati</taxon>
        <taxon>Pseudomonadota</taxon>
        <taxon>Gammaproteobacteria</taxon>
        <taxon>Oceanospirillales</taxon>
        <taxon>Halomonadaceae</taxon>
        <taxon>Billgrantia</taxon>
    </lineage>
</organism>
<gene>
    <name evidence="6" type="ORF">EKK97_13080</name>
</gene>
<dbReference type="InterPro" id="IPR041339">
    <property type="entry name" value="Ig-like_bac"/>
</dbReference>
<evidence type="ECO:0000313" key="7">
    <source>
        <dbReference type="Proteomes" id="UP000464013"/>
    </source>
</evidence>
<dbReference type="InterPro" id="IPR049826">
    <property type="entry name" value="Ig-like_ice"/>
</dbReference>
<dbReference type="Pfam" id="PF03160">
    <property type="entry name" value="Calx-beta"/>
    <property type="match status" value="5"/>
</dbReference>
<feature type="region of interest" description="Disordered" evidence="4">
    <location>
        <begin position="2453"/>
        <end position="2476"/>
    </location>
</feature>
<dbReference type="InterPro" id="IPR018511">
    <property type="entry name" value="Hemolysin-typ_Ca-bd_CS"/>
</dbReference>
<sequence>MVKVISITGQAWARDADGNLRELRVGDTIQQGEVLITSDGGSAQLDFGDGLNPTLVEGDEQVVMTPELDGDEPTDASEFAALDQDIEALLAALDDDSIDLLDILDATAAGAGPGGAADGGHGFVRLARIAEDVNPLAFEYGLGLASELPEIEGGAFLAGEEEAEAPAEIEPLPPGTITVSIQDFNSQNVTQVFLVGTTTNVPAGSIVTLVITDQAGNTVTTTATVDAEGNYQTEVDLSELVDGPISVEARVVDQIGETRTAEDDAVKDTFAEATITIDTIAGDDVINGEEAQGPVTITGSVGGDAREGDTVTLTVGGETFTGTVTSDLTYVIEVPGSLLAQHDNVEANVSGSDEAGNPYSADSERPYQVVPDIVQVGPEADPAIGNVTVTEGESALFKVVLSNASPHSNTYTLELESGTATLGEDFTGDLTFSNGVTYDPSTGLITVPAGVAEFTVTVPTIDDDLVEDSETFTLTVGNVTGTGTILDNDVADGGETVTTLEDTPLSGNVLDNAESNVGELSVTGFEVEGVTYAPGQTAVLEGKGTLTLEADGSYHFEPYQDYSGPVPPVNYTVTNGLKTVNSTLDISVTPVADTPEVSVKLAQSGTVELTLGGPNVNDPQGFSVEAFKNGGAGEISIRSSGSPTGFGVAGPASDGADSEIGNGESLLVTLDTPAQSVSFQLAWLANGEYAKTTVHYTDGSSESFVISGNSAEGGFDGIGEAATRQAPEGKWIAGIEFSTPAEGEEHFSAGNDYLVHQVSYVAATTYDVEIVATPTDIDFSESIVAVVVEVPEGVTLSAGERNEDGTWTLPLESDGSYTVSVDPVTQEVTIGGLVMIVPIDYTDPVTLTVTATAQDGADTADGTASLIVPVATITIDTIAGDDVINGEEAENPVTITGTVGGDAREGDTVTLTVGGETFTGLVGEDLTYAIEVPGELLAENSQITAEVTGSDNAGNAYRADSARGYGINLSAEATITIDTIAGDDVINGEEATQLITITGSVGGDAREGDTVTLTVGGETFTDTVTGDLTYAIEVPGELLAGNSQITAEVTGSDDAGNPYSADSERPYQVVPDIVQVGPEADPAIGNVTVTEGESALFKVVLSNASPHSNTYTLELESGTATLGEDFTDALTFSHGVTYDPSTGLITVPAGVAEFTVTVPTIDDALVENTEAFTLTVGGVEATGTILDNDTATITHVGDADGDVAGVTVTEGEAAVFTVKLSNESVNDETFSLTLASGTATLGEDFTDALTFSNGVTLNADGTLTVPAGVIEFTVTVPTIDDALVENTEAFTLTVGGVEATGTILDNDTATITHVGDADGDVAGVTVTEGEAAVFTVKLSNESVNDETFSLTLASGTATLGEDFTDALTFSNGVTLNADGTLTVPAGVTEFTVTVPTIDDALVENTEAFTLTVGGVEATGTILDNDVADGSETVTTLEDTPLFGNVLSDAESNVGELSVTGFEVEGTTYQPGETAVLEGKGSLTIGADGSYHFEPYQDYSGPVPPVSYTVTNGLKTVSSTLDISVTPVADTPDVSVALSKSSPTLQAVDLSSALKPAGFMVSALKDGEPGELSIKDTGNPTGFGVAGPASDGDGSEIGNGESLLVTLDTPAQSVSFQLAWLRTSEYAKTTVHYTDGSSESFVISGNSAEGGFDGIGDVVTRQAPEGKWIAGIEFSTPAEGEEHFSGGNDYLVHQVSYEAASAYDVEIVATPADIDYSESIVAVVVEVPEGVTLSAGERNEDGTWTLPLESDGSYTVSVDPETQEVTISGLVMIVPTDYTDPVTLTVTATAQDGADTADGTASLNVPVATITIDEVSGDDAINGEEAQGDVTITGSVGGDAREGDTVTLTVGGETFTGLVGEDLTYAIDVPGELLTQHDNVQASVSGSDEAGNPYSADSERSYQVVPDIVQVGPEADPATGNVTVTEGEAALFKVVLSNTSPHSNTYTLELESGTATLDEDFTGELTFSNGVTYDPSTGLITVPAGVVEFTVAVPTVDDTLVEDTETFTLTVENVTATGTILDNDTFSVSGVSQASDRDVNSNQDGSSETDIVYKGSIEGEFSPEVTLAIDGTEASGLTSNGESIGYSWDADSQTLTASTDSGVVFFVTLDASNGEYSYQQFQAIDHPDIAGADHSMDIPLTLVALDVNGNVITDSNFTITVFDDAPVVSGNLVIETENDGDFATSGYLSQATLSNDLTSVSWKTDGLPQLVFDGLPVNYVDHGDGTLTGELEDGTLIFRAQIDTSQANADNSPRYSFELLNSFGKLGAMEGVTEYTDISGGNSANYVVSFGDFLINSMMATNGEAAESTVNTNNNWIGVGGNWFNPGEKLTMAFADPDDNQGQVRGMGLSVQGQGGGSYTLHWEATGVDAAGNSVTWFGTFDGSGNKATDFTIALDGRAVYFSNLVITGVSGEFRIGLKGVVANNYNDDIPLDLAYTLTDADGDTAEGGINVTLTGPATSPDGPANPDPLPEAAGGQVEGSEDTALVLQWQDFGAAADTALDIIITQLPEAGTLEVRDAGGEWHPVAEGERFSQAGIEAGNLRFMPEANESGFDGYGGDGVGNLQADYAHIGFKPAVGDNVGEEATLRVDITPVADAPDVALTVTAGEIHGGDSAEIIKVNGGSEVAGGFDVQDGQIVRIGDGVRVWLTEGDTVPEIANPGSANAGVVAYYTQGNHGGEGQYADIFVVHSNSGWYYSQSDWNHSELRGLDSVHGNRTEDGDDALRDYIFVVQEEGFEYQVGWSTNNNANTHVNTLDGVWVGYVSQSGSGSLISQVSNNLDGVIFGDGSYATPNAPEIETVSGGEAYQEFLVDIFAQLIDTDGSEILADITLTGIPAGASVELVTAAEGVSVAPGADGSWVLTHSDQTALTDLSLVVRVPLEDAGAFSVVAHATAQEMVGSVVVDAATTLVGSNGDDILIGGAGDDILIGGLGDDVFQWSFGDQGSEGDPAKDTVKDFGTGHNVLDLADLLQGESEGNIDGFIVAEQEGDDTVLYIKHDGGIEPDGSNADQKIVLENYAMGEMTSGEFLQQLLEQNQLNIDP</sequence>
<reference evidence="6 7" key="1">
    <citation type="submission" date="2019-01" db="EMBL/GenBank/DDBJ databases">
        <title>Complete genome of a denitifying bacterium Halomons sp. BC-M4-5.</title>
        <authorList>
            <person name="Wang L."/>
            <person name="Shao Z."/>
        </authorList>
    </citation>
    <scope>NUCLEOTIDE SEQUENCE [LARGE SCALE GENOMIC DNA]</scope>
    <source>
        <strain evidence="6 7">BC-M4-5</strain>
    </source>
</reference>
<dbReference type="Proteomes" id="UP000464013">
    <property type="component" value="Chromosome"/>
</dbReference>
<dbReference type="Gene3D" id="2.60.40.2030">
    <property type="match status" value="5"/>
</dbReference>
<evidence type="ECO:0000259" key="5">
    <source>
        <dbReference type="SMART" id="SM00237"/>
    </source>
</evidence>
<dbReference type="OrthoDB" id="5787335at2"/>
<dbReference type="InterPro" id="IPR011049">
    <property type="entry name" value="Serralysin-like_metalloprot_C"/>
</dbReference>
<dbReference type="KEGG" id="htx:EKK97_13080"/>
<protein>
    <submittedName>
        <fullName evidence="6">Retention module-containing protein</fullName>
    </submittedName>
</protein>
<dbReference type="GO" id="GO:0007154">
    <property type="term" value="P:cell communication"/>
    <property type="evidence" value="ECO:0007669"/>
    <property type="project" value="InterPro"/>
</dbReference>
<accession>A0A6I6SS21</accession>
<feature type="domain" description="Calx-beta" evidence="5">
    <location>
        <begin position="1299"/>
        <end position="1413"/>
    </location>
</feature>
<dbReference type="NCBIfam" id="NF033510">
    <property type="entry name" value="Ca_tandemer"/>
    <property type="match status" value="4"/>
</dbReference>
<evidence type="ECO:0000256" key="2">
    <source>
        <dbReference type="ARBA" id="ARBA00022737"/>
    </source>
</evidence>
<dbReference type="EMBL" id="CP035042">
    <property type="protein sequence ID" value="QHC50325.1"/>
    <property type="molecule type" value="Genomic_DNA"/>
</dbReference>
<keyword evidence="3" id="KW-0106">Calcium</keyword>
<keyword evidence="7" id="KW-1185">Reference proteome</keyword>
<dbReference type="Gene3D" id="2.60.40.1200">
    <property type="match status" value="2"/>
</dbReference>
<dbReference type="NCBIfam" id="NF033682">
    <property type="entry name" value="retention_LapA"/>
    <property type="match status" value="1"/>
</dbReference>
<dbReference type="PROSITE" id="PS00330">
    <property type="entry name" value="HEMOLYSIN_CALCIUM"/>
    <property type="match status" value="1"/>
</dbReference>